<evidence type="ECO:0000256" key="1">
    <source>
        <dbReference type="ARBA" id="ARBA00022553"/>
    </source>
</evidence>
<dbReference type="PROSITE" id="PS51083">
    <property type="entry name" value="ZF_HIT"/>
    <property type="match status" value="1"/>
</dbReference>
<keyword evidence="3 7" id="KW-0863">Zinc-finger</keyword>
<dbReference type="InterPro" id="IPR007529">
    <property type="entry name" value="Znf_HIT"/>
</dbReference>
<dbReference type="Pfam" id="PF04438">
    <property type="entry name" value="zf-HIT"/>
    <property type="match status" value="1"/>
</dbReference>
<evidence type="ECO:0000256" key="7">
    <source>
        <dbReference type="PROSITE-ProRule" id="PRU00453"/>
    </source>
</evidence>
<evidence type="ECO:0000256" key="2">
    <source>
        <dbReference type="ARBA" id="ARBA00022723"/>
    </source>
</evidence>
<evidence type="ECO:0000313" key="9">
    <source>
        <dbReference type="Proteomes" id="UP000694867"/>
    </source>
</evidence>
<dbReference type="PANTHER" id="PTHR13483">
    <property type="entry name" value="BOX C_D SNORNA PROTEIN 1-RELATED"/>
    <property type="match status" value="1"/>
</dbReference>
<dbReference type="GO" id="GO:0005634">
    <property type="term" value="C:nucleus"/>
    <property type="evidence" value="ECO:0007669"/>
    <property type="project" value="TreeGrafter"/>
</dbReference>
<dbReference type="GO" id="GO:0048254">
    <property type="term" value="P:snoRNA localization"/>
    <property type="evidence" value="ECO:0007669"/>
    <property type="project" value="TreeGrafter"/>
</dbReference>
<comment type="similarity">
    <text evidence="6">Belongs to the BCD1 family.</text>
</comment>
<feature type="domain" description="HIT-type" evidence="8">
    <location>
        <begin position="35"/>
        <end position="68"/>
    </location>
</feature>
<evidence type="ECO:0000256" key="3">
    <source>
        <dbReference type="ARBA" id="ARBA00022771"/>
    </source>
</evidence>
<keyword evidence="4" id="KW-0862">Zinc</keyword>
<evidence type="ECO:0000313" key="10">
    <source>
        <dbReference type="RefSeq" id="XP_003744671.1"/>
    </source>
</evidence>
<name>A0AAJ6QUV8_9ACAR</name>
<keyword evidence="1" id="KW-0597">Phosphoprotein</keyword>
<evidence type="ECO:0000256" key="5">
    <source>
        <dbReference type="ARBA" id="ARBA00049598"/>
    </source>
</evidence>
<dbReference type="PANTHER" id="PTHR13483:SF3">
    <property type="entry name" value="BOX C_D SNORNA PROTEIN 1"/>
    <property type="match status" value="1"/>
</dbReference>
<sequence>MQLPELPTSAQMKSIDSTLEIESTKSAATMVAPQCSICQKSAKYRCPRCALRTCSVDCVRSHKEASGCSGLRDRTAYVPLSKFTEMDLQSDYRLLEETANVIDGSIRDKIVKPHRGPVLPQNLINLQKLAWKSSRIGLQFLPEMFSKRKMNRTSIKRGILHWTVAVEIPQSDVSLLKHNVASTALLKDFLHDVIRGLTDSEKQRACALVNCSFNDLSVFLKAERRPANDERYHQLDSDLSLEENFKEKHITEFPTLWLATQDHRGIFNLLESVKTKYTVEAKLPSFFQEVDDSD</sequence>
<keyword evidence="2" id="KW-0479">Metal-binding</keyword>
<dbReference type="CDD" id="cd23023">
    <property type="entry name" value="zf-HIT_BCD1"/>
    <property type="match status" value="1"/>
</dbReference>
<comment type="function">
    <text evidence="5">Required for box C/D snoRNAs accumulation involved in snoRNA processing, snoRNA transport to the nucleolus and ribosome biogenesis.</text>
</comment>
<dbReference type="InterPro" id="IPR051639">
    <property type="entry name" value="BCD1"/>
</dbReference>
<gene>
    <name evidence="10" type="primary">LOC100902134</name>
</gene>
<dbReference type="RefSeq" id="XP_003744671.1">
    <property type="nucleotide sequence ID" value="XM_003744623.2"/>
</dbReference>
<dbReference type="GeneID" id="100902134"/>
<protein>
    <submittedName>
        <fullName evidence="10">Box C/D snoRNA protein 1</fullName>
    </submittedName>
</protein>
<dbReference type="KEGG" id="goe:100902134"/>
<reference evidence="10" key="1">
    <citation type="submission" date="2025-08" db="UniProtKB">
        <authorList>
            <consortium name="RefSeq"/>
        </authorList>
    </citation>
    <scope>IDENTIFICATION</scope>
</reference>
<dbReference type="Proteomes" id="UP000694867">
    <property type="component" value="Unplaced"/>
</dbReference>
<dbReference type="Gene3D" id="3.30.60.190">
    <property type="match status" value="1"/>
</dbReference>
<evidence type="ECO:0000256" key="6">
    <source>
        <dbReference type="ARBA" id="ARBA00049654"/>
    </source>
</evidence>
<dbReference type="Pfam" id="PF25790">
    <property type="entry name" value="BCD1"/>
    <property type="match status" value="1"/>
</dbReference>
<dbReference type="GO" id="GO:0008270">
    <property type="term" value="F:zinc ion binding"/>
    <property type="evidence" value="ECO:0007669"/>
    <property type="project" value="UniProtKB-UniRule"/>
</dbReference>
<evidence type="ECO:0000256" key="4">
    <source>
        <dbReference type="ARBA" id="ARBA00022833"/>
    </source>
</evidence>
<dbReference type="AlphaFoldDB" id="A0AAJ6QUV8"/>
<proteinExistence type="inferred from homology"/>
<evidence type="ECO:0000259" key="8">
    <source>
        <dbReference type="PROSITE" id="PS51083"/>
    </source>
</evidence>
<keyword evidence="9" id="KW-1185">Reference proteome</keyword>
<dbReference type="SUPFAM" id="SSF144232">
    <property type="entry name" value="HIT/MYND zinc finger-like"/>
    <property type="match status" value="1"/>
</dbReference>
<dbReference type="InterPro" id="IPR057721">
    <property type="entry name" value="BCD1_alpha/beta"/>
</dbReference>
<accession>A0AAJ6QUV8</accession>
<organism evidence="9 10">
    <name type="scientific">Galendromus occidentalis</name>
    <name type="common">western predatory mite</name>
    <dbReference type="NCBI Taxonomy" id="34638"/>
    <lineage>
        <taxon>Eukaryota</taxon>
        <taxon>Metazoa</taxon>
        <taxon>Ecdysozoa</taxon>
        <taxon>Arthropoda</taxon>
        <taxon>Chelicerata</taxon>
        <taxon>Arachnida</taxon>
        <taxon>Acari</taxon>
        <taxon>Parasitiformes</taxon>
        <taxon>Mesostigmata</taxon>
        <taxon>Gamasina</taxon>
        <taxon>Phytoseioidea</taxon>
        <taxon>Phytoseiidae</taxon>
        <taxon>Typhlodrominae</taxon>
        <taxon>Galendromus</taxon>
    </lineage>
</organism>
<dbReference type="GO" id="GO:0000492">
    <property type="term" value="P:box C/D snoRNP assembly"/>
    <property type="evidence" value="ECO:0007669"/>
    <property type="project" value="TreeGrafter"/>
</dbReference>
<dbReference type="GO" id="GO:0070761">
    <property type="term" value="C:pre-snoRNP complex"/>
    <property type="evidence" value="ECO:0007669"/>
    <property type="project" value="TreeGrafter"/>
</dbReference>
<dbReference type="GO" id="GO:0000463">
    <property type="term" value="P:maturation of LSU-rRNA from tricistronic rRNA transcript (SSU-rRNA, 5.8S rRNA, LSU-rRNA)"/>
    <property type="evidence" value="ECO:0007669"/>
    <property type="project" value="TreeGrafter"/>
</dbReference>